<dbReference type="AlphaFoldDB" id="A0A5C7ICB1"/>
<evidence type="ECO:0000259" key="1">
    <source>
        <dbReference type="PROSITE" id="PS51806"/>
    </source>
</evidence>
<evidence type="ECO:0000313" key="3">
    <source>
        <dbReference type="Proteomes" id="UP000323000"/>
    </source>
</evidence>
<proteinExistence type="predicted"/>
<reference evidence="3" key="1">
    <citation type="journal article" date="2019" name="Gigascience">
        <title>De novo genome assembly of the endangered Acer yangbiense, a plant species with extremely small populations endemic to Yunnan Province, China.</title>
        <authorList>
            <person name="Yang J."/>
            <person name="Wariss H.M."/>
            <person name="Tao L."/>
            <person name="Zhang R."/>
            <person name="Yun Q."/>
            <person name="Hollingsworth P."/>
            <person name="Dao Z."/>
            <person name="Luo G."/>
            <person name="Guo H."/>
            <person name="Ma Y."/>
            <person name="Sun W."/>
        </authorList>
    </citation>
    <scope>NUCLEOTIDE SEQUENCE [LARGE SCALE GENOMIC DNA]</scope>
    <source>
        <strain evidence="3">cv. Malutang</strain>
    </source>
</reference>
<evidence type="ECO:0000313" key="2">
    <source>
        <dbReference type="EMBL" id="TXG66718.1"/>
    </source>
</evidence>
<sequence>MSSFNKFYETWFDHLNQLVQQLSTAPKPPTTEEQHKHLDDLVTQTMTHYAEYYRVKSESVERDVFNIFTAPWASTLERSLHWITGWRPTTVFHLVYTESSIMFESNIMDILRGLRTGDLGDLSPSQFRQVHYIYVLLLWNVYRRVSEMQCETVKEENKITSEMSAWQDDATELLTTSSDFDLMIERLVIVVHKADDLRLRTLKKMVDMLTTRQAVEFLVAAAELQFGVRLWGRNIDRPSVTA</sequence>
<dbReference type="Pfam" id="PF14144">
    <property type="entry name" value="DOG1"/>
    <property type="match status" value="1"/>
</dbReference>
<dbReference type="InterPro" id="IPR051886">
    <property type="entry name" value="Seed_Dev/Stress_Resp_Reg"/>
</dbReference>
<gene>
    <name evidence="2" type="ORF">EZV62_007993</name>
</gene>
<organism evidence="2 3">
    <name type="scientific">Acer yangbiense</name>
    <dbReference type="NCBI Taxonomy" id="1000413"/>
    <lineage>
        <taxon>Eukaryota</taxon>
        <taxon>Viridiplantae</taxon>
        <taxon>Streptophyta</taxon>
        <taxon>Embryophyta</taxon>
        <taxon>Tracheophyta</taxon>
        <taxon>Spermatophyta</taxon>
        <taxon>Magnoliopsida</taxon>
        <taxon>eudicotyledons</taxon>
        <taxon>Gunneridae</taxon>
        <taxon>Pentapetalae</taxon>
        <taxon>rosids</taxon>
        <taxon>malvids</taxon>
        <taxon>Sapindales</taxon>
        <taxon>Sapindaceae</taxon>
        <taxon>Hippocastanoideae</taxon>
        <taxon>Acereae</taxon>
        <taxon>Acer</taxon>
    </lineage>
</organism>
<dbReference type="InterPro" id="IPR025422">
    <property type="entry name" value="TGA_domain"/>
</dbReference>
<dbReference type="PANTHER" id="PTHR46354:SF12">
    <property type="entry name" value="DNA-BINDING PROTEIN-LIKE PROTEIN"/>
    <property type="match status" value="1"/>
</dbReference>
<dbReference type="EMBL" id="VAHF01000003">
    <property type="protein sequence ID" value="TXG66718.1"/>
    <property type="molecule type" value="Genomic_DNA"/>
</dbReference>
<dbReference type="PANTHER" id="PTHR46354">
    <property type="entry name" value="DOG1 DOMAIN-CONTAINING PROTEIN"/>
    <property type="match status" value="1"/>
</dbReference>
<dbReference type="Proteomes" id="UP000323000">
    <property type="component" value="Chromosome 3"/>
</dbReference>
<keyword evidence="3" id="KW-1185">Reference proteome</keyword>
<dbReference type="GO" id="GO:0006351">
    <property type="term" value="P:DNA-templated transcription"/>
    <property type="evidence" value="ECO:0007669"/>
    <property type="project" value="InterPro"/>
</dbReference>
<protein>
    <recommendedName>
        <fullName evidence="1">DOG1 domain-containing protein</fullName>
    </recommendedName>
</protein>
<accession>A0A5C7ICB1</accession>
<dbReference type="PROSITE" id="PS51806">
    <property type="entry name" value="DOG1"/>
    <property type="match status" value="1"/>
</dbReference>
<name>A0A5C7ICB1_9ROSI</name>
<comment type="caution">
    <text evidence="2">The sequence shown here is derived from an EMBL/GenBank/DDBJ whole genome shotgun (WGS) entry which is preliminary data.</text>
</comment>
<dbReference type="OrthoDB" id="542841at2759"/>
<feature type="domain" description="DOG1" evidence="1">
    <location>
        <begin position="1"/>
        <end position="238"/>
    </location>
</feature>
<dbReference type="GO" id="GO:0043565">
    <property type="term" value="F:sequence-specific DNA binding"/>
    <property type="evidence" value="ECO:0007669"/>
    <property type="project" value="InterPro"/>
</dbReference>